<keyword evidence="1" id="KW-0479">Metal-binding</keyword>
<feature type="domain" description="CW-type" evidence="5">
    <location>
        <begin position="819"/>
        <end position="871"/>
    </location>
</feature>
<feature type="region of interest" description="Disordered" evidence="4">
    <location>
        <begin position="919"/>
        <end position="953"/>
    </location>
</feature>
<feature type="compositionally biased region" description="Basic residues" evidence="4">
    <location>
        <begin position="52"/>
        <end position="62"/>
    </location>
</feature>
<evidence type="ECO:0000256" key="4">
    <source>
        <dbReference type="SAM" id="MobiDB-lite"/>
    </source>
</evidence>
<feature type="compositionally biased region" description="Basic residues" evidence="4">
    <location>
        <begin position="109"/>
        <end position="123"/>
    </location>
</feature>
<evidence type="ECO:0000313" key="6">
    <source>
        <dbReference type="EMBL" id="CAD9567863.1"/>
    </source>
</evidence>
<feature type="compositionally biased region" description="Basic and acidic residues" evidence="4">
    <location>
        <begin position="449"/>
        <end position="461"/>
    </location>
</feature>
<evidence type="ECO:0000256" key="2">
    <source>
        <dbReference type="ARBA" id="ARBA00022771"/>
    </source>
</evidence>
<dbReference type="PROSITE" id="PS51050">
    <property type="entry name" value="ZF_CW"/>
    <property type="match status" value="2"/>
</dbReference>
<proteinExistence type="predicted"/>
<dbReference type="AlphaFoldDB" id="A0A7S2K6J4"/>
<sequence>MSSLRLALKQSLEAAGKSSKKKSAVSEYEADFLSDRQKLKRKKLLEAEARKDGRRKKKRRKKDLSGSSFSGEVSVIKNPVGRPRKKPRPEDCSAINGGKDESASSCVVIKKRGPGRPKKIKNRRKDEMDDNRGKNDGNMTSYSMSVPPKKKHEFLRGAIDGRVPGPTSSTQSHNMSAEERSSSDNAGGLSSDFDESSMADVSSQEEEESSSLRDSSDESGDEDDNLDLPVNEQPSSKAADHFQQYQVKNPDVAARLLQSTWKKKNRKEGFAGSSADVSPQSAGLDRPVVEKEGGITGSESEASHKKKKKWLKKLKLIKLKDRMRSNDDDVDVVERGKIGKKVVDLPSPGMKQKKLKRKPRTVPPPVEEVMLAYRKMSDDEKRDYIRIGHRVKVRFDTSDGNVPMRKKERAQYMKWFGGCVSKIYSGALRIRISYDDGTKEIADFPDKEIIIDDDGNGHHDVSDDDGDDEEEEFVGSPLWRGKQLPNKQLEGKAEGKVDGTVLERATKPPSMLSVDSLDPSVTSAIRKSSQLSRISSLANDELTEGASKREEEEKDCSRIALPKLPEVKREGNKIVDHNVGEPEERKIFMKGKDRFCTEPRENVQVGAASSPSLSKDTSNGGSTTKTIIPAISVTLPKKASMIRLLNSESPQDGCKDEAEGPVACGVSQARPPSGSAFRAIPEATLSKPKSLDSMTPREKVADSEVISKVKKVDDLFAPIVKKQSVAVSPRPRSISPIPRKKKRESSPARSKSPVLPSNSTATNDDVQGNVRSGRAAARAANERIKARQEKIIQDTPQKGRRRGKRPKHQQMSDSDDDGSGGEGVWVQCDECQKWRLLPSFVNSATLPDKWFCSMNIYDNYNSCNVPEQILPNSVDTSGPSEKKGVVKEDGPIASPMDHEDEFADKEEVIVDPIRKQPRRRALNSGGEIVEGKKPRSRRHGGLNNKGKKTSHQEEQEWVQCESCQKWRRLPSDGSVKSDSLPDAWFCNMNTWNTKEASCFMDEENYNEKTYTTIMGIGASSNTSSTSSSKLSYRNLIFGTGRKSSRPYSDRSRAEDSLFAVNGEDGSSLLYANYNSYTPGRRYISERKEDTGRLFRVLRKTTLWRELNGIKADGDAKGFVRTSKPLKKRSNKAEEDESSNPFV</sequence>
<feature type="region of interest" description="Disordered" evidence="4">
    <location>
        <begin position="720"/>
        <end position="821"/>
    </location>
</feature>
<feature type="compositionally biased region" description="Basic residues" evidence="4">
    <location>
        <begin position="798"/>
        <end position="808"/>
    </location>
</feature>
<feature type="region of interest" description="Disordered" evidence="4">
    <location>
        <begin position="1"/>
        <end position="29"/>
    </location>
</feature>
<gene>
    <name evidence="6" type="ORF">LDAN0321_LOCUS6148</name>
</gene>
<name>A0A7S2K6J4_9STRA</name>
<feature type="compositionally biased region" description="Basic and acidic residues" evidence="4">
    <location>
        <begin position="546"/>
        <end position="557"/>
    </location>
</feature>
<feature type="region of interest" description="Disordered" evidence="4">
    <location>
        <begin position="872"/>
        <end position="897"/>
    </location>
</feature>
<dbReference type="Gene3D" id="3.30.40.100">
    <property type="match status" value="2"/>
</dbReference>
<feature type="compositionally biased region" description="Acidic residues" evidence="4">
    <location>
        <begin position="462"/>
        <end position="473"/>
    </location>
</feature>
<dbReference type="PANTHER" id="PTHR15999:SF2">
    <property type="entry name" value="ZINC FINGER CW-TYPE PWWP DOMAIN PROTEIN 1"/>
    <property type="match status" value="1"/>
</dbReference>
<keyword evidence="2" id="KW-0863">Zinc-finger</keyword>
<feature type="compositionally biased region" description="Polar residues" evidence="4">
    <location>
        <begin position="166"/>
        <end position="175"/>
    </location>
</feature>
<feature type="compositionally biased region" description="Basic and acidic residues" evidence="4">
    <location>
        <begin position="124"/>
        <end position="135"/>
    </location>
</feature>
<dbReference type="GO" id="GO:0005634">
    <property type="term" value="C:nucleus"/>
    <property type="evidence" value="ECO:0007669"/>
    <property type="project" value="TreeGrafter"/>
</dbReference>
<feature type="compositionally biased region" description="Acidic residues" evidence="4">
    <location>
        <begin position="192"/>
        <end position="209"/>
    </location>
</feature>
<evidence type="ECO:0000256" key="1">
    <source>
        <dbReference type="ARBA" id="ARBA00022723"/>
    </source>
</evidence>
<feature type="compositionally biased region" description="Low complexity" evidence="4">
    <location>
        <begin position="728"/>
        <end position="737"/>
    </location>
</feature>
<feature type="compositionally biased region" description="Basic residues" evidence="4">
    <location>
        <begin position="934"/>
        <end position="949"/>
    </location>
</feature>
<dbReference type="GO" id="GO:0008270">
    <property type="term" value="F:zinc ion binding"/>
    <property type="evidence" value="ECO:0007669"/>
    <property type="project" value="UniProtKB-KW"/>
</dbReference>
<evidence type="ECO:0000256" key="3">
    <source>
        <dbReference type="ARBA" id="ARBA00022833"/>
    </source>
</evidence>
<dbReference type="EMBL" id="HBGY01009754">
    <property type="protein sequence ID" value="CAD9567863.1"/>
    <property type="molecule type" value="Transcribed_RNA"/>
</dbReference>
<organism evidence="6">
    <name type="scientific">Leptocylindrus danicus</name>
    <dbReference type="NCBI Taxonomy" id="163516"/>
    <lineage>
        <taxon>Eukaryota</taxon>
        <taxon>Sar</taxon>
        <taxon>Stramenopiles</taxon>
        <taxon>Ochrophyta</taxon>
        <taxon>Bacillariophyta</taxon>
        <taxon>Coscinodiscophyceae</taxon>
        <taxon>Chaetocerotophycidae</taxon>
        <taxon>Leptocylindrales</taxon>
        <taxon>Leptocylindraceae</taxon>
        <taxon>Leptocylindrus</taxon>
    </lineage>
</organism>
<dbReference type="InterPro" id="IPR011124">
    <property type="entry name" value="Znf_CW"/>
</dbReference>
<reference evidence="6" key="1">
    <citation type="submission" date="2021-01" db="EMBL/GenBank/DDBJ databases">
        <authorList>
            <person name="Corre E."/>
            <person name="Pelletier E."/>
            <person name="Niang G."/>
            <person name="Scheremetjew M."/>
            <person name="Finn R."/>
            <person name="Kale V."/>
            <person name="Holt S."/>
            <person name="Cochrane G."/>
            <person name="Meng A."/>
            <person name="Brown T."/>
            <person name="Cohen L."/>
        </authorList>
    </citation>
    <scope>NUCLEOTIDE SEQUENCE</scope>
    <source>
        <strain evidence="6">B650</strain>
    </source>
</reference>
<dbReference type="PANTHER" id="PTHR15999">
    <property type="entry name" value="ZINC FINGER CW-TYPE PWWP DOMAIN PROTEIN 1"/>
    <property type="match status" value="1"/>
</dbReference>
<feature type="region of interest" description="Disordered" evidence="4">
    <location>
        <begin position="648"/>
        <end position="701"/>
    </location>
</feature>
<dbReference type="InterPro" id="IPR042778">
    <property type="entry name" value="ZCWPW1/ZCWPW2"/>
</dbReference>
<protein>
    <recommendedName>
        <fullName evidence="5">CW-type domain-containing protein</fullName>
    </recommendedName>
</protein>
<feature type="region of interest" description="Disordered" evidence="4">
    <location>
        <begin position="602"/>
        <end position="624"/>
    </location>
</feature>
<feature type="region of interest" description="Disordered" evidence="4">
    <location>
        <begin position="527"/>
        <end position="557"/>
    </location>
</feature>
<feature type="compositionally biased region" description="Basic and acidic residues" evidence="4">
    <location>
        <begin position="880"/>
        <end position="890"/>
    </location>
</feature>
<keyword evidence="3" id="KW-0862">Zinc</keyword>
<dbReference type="Pfam" id="PF07496">
    <property type="entry name" value="zf-CW"/>
    <property type="match status" value="2"/>
</dbReference>
<feature type="domain" description="CW-type" evidence="5">
    <location>
        <begin position="951"/>
        <end position="1006"/>
    </location>
</feature>
<accession>A0A7S2K6J4</accession>
<feature type="compositionally biased region" description="Polar residues" evidence="4">
    <location>
        <begin position="607"/>
        <end position="624"/>
    </location>
</feature>
<feature type="compositionally biased region" description="Acidic residues" evidence="4">
    <location>
        <begin position="217"/>
        <end position="226"/>
    </location>
</feature>
<feature type="region of interest" description="Disordered" evidence="4">
    <location>
        <begin position="449"/>
        <end position="515"/>
    </location>
</feature>
<feature type="region of interest" description="Disordered" evidence="4">
    <location>
        <begin position="1114"/>
        <end position="1142"/>
    </location>
</feature>
<feature type="compositionally biased region" description="Polar residues" evidence="4">
    <location>
        <begin position="755"/>
        <end position="770"/>
    </location>
</feature>
<feature type="region of interest" description="Disordered" evidence="4">
    <location>
        <begin position="43"/>
        <end position="288"/>
    </location>
</feature>
<evidence type="ECO:0000259" key="5">
    <source>
        <dbReference type="PROSITE" id="PS51050"/>
    </source>
</evidence>
<feature type="compositionally biased region" description="Basic and acidic residues" evidence="4">
    <location>
        <begin position="780"/>
        <end position="792"/>
    </location>
</feature>
<feature type="compositionally biased region" description="Acidic residues" evidence="4">
    <location>
        <begin position="1133"/>
        <end position="1142"/>
    </location>
</feature>
<feature type="compositionally biased region" description="Polar residues" evidence="4">
    <location>
        <begin position="527"/>
        <end position="538"/>
    </location>
</feature>